<feature type="compositionally biased region" description="Basic and acidic residues" evidence="5">
    <location>
        <begin position="249"/>
        <end position="266"/>
    </location>
</feature>
<protein>
    <recommendedName>
        <fullName evidence="6">ASD2 domain-containing protein</fullName>
    </recommendedName>
</protein>
<dbReference type="PANTHER" id="PTHR15012:SF37">
    <property type="entry name" value="PROTEIN SHROOM1"/>
    <property type="match status" value="1"/>
</dbReference>
<dbReference type="InterPro" id="IPR014799">
    <property type="entry name" value="ASD2_dom"/>
</dbReference>
<comment type="similarity">
    <text evidence="2">Belongs to the shroom family.</text>
</comment>
<evidence type="ECO:0000256" key="1">
    <source>
        <dbReference type="ARBA" id="ARBA00004245"/>
    </source>
</evidence>
<dbReference type="Proteomes" id="UP001162483">
    <property type="component" value="Unassembled WGS sequence"/>
</dbReference>
<evidence type="ECO:0000259" key="6">
    <source>
        <dbReference type="PROSITE" id="PS51307"/>
    </source>
</evidence>
<keyword evidence="8" id="KW-1185">Reference proteome</keyword>
<dbReference type="PANTHER" id="PTHR15012">
    <property type="entry name" value="APICAL PROTEIN/SHROOM-RELATED"/>
    <property type="match status" value="1"/>
</dbReference>
<feature type="region of interest" description="Disordered" evidence="5">
    <location>
        <begin position="240"/>
        <end position="266"/>
    </location>
</feature>
<evidence type="ECO:0000256" key="5">
    <source>
        <dbReference type="SAM" id="MobiDB-lite"/>
    </source>
</evidence>
<name>A0ABN9FMI0_9NEOB</name>
<dbReference type="PROSITE" id="PS51307">
    <property type="entry name" value="ASD2"/>
    <property type="match status" value="1"/>
</dbReference>
<accession>A0ABN9FMI0</accession>
<evidence type="ECO:0000313" key="7">
    <source>
        <dbReference type="EMBL" id="CAI9597531.1"/>
    </source>
</evidence>
<feature type="domain" description="ASD2" evidence="6">
    <location>
        <begin position="71"/>
        <end position="331"/>
    </location>
</feature>
<feature type="region of interest" description="Disordered" evidence="5">
    <location>
        <begin position="1"/>
        <end position="55"/>
    </location>
</feature>
<dbReference type="Gene3D" id="6.10.250.3120">
    <property type="match status" value="1"/>
</dbReference>
<organism evidence="7 8">
    <name type="scientific">Staurois parvus</name>
    <dbReference type="NCBI Taxonomy" id="386267"/>
    <lineage>
        <taxon>Eukaryota</taxon>
        <taxon>Metazoa</taxon>
        <taxon>Chordata</taxon>
        <taxon>Craniata</taxon>
        <taxon>Vertebrata</taxon>
        <taxon>Euteleostomi</taxon>
        <taxon>Amphibia</taxon>
        <taxon>Batrachia</taxon>
        <taxon>Anura</taxon>
        <taxon>Neobatrachia</taxon>
        <taxon>Ranoidea</taxon>
        <taxon>Ranidae</taxon>
        <taxon>Staurois</taxon>
    </lineage>
</organism>
<gene>
    <name evidence="7" type="ORF">SPARVUS_LOCUS12266824</name>
</gene>
<keyword evidence="4" id="KW-0206">Cytoskeleton</keyword>
<dbReference type="EMBL" id="CATNWA010017041">
    <property type="protein sequence ID" value="CAI9597531.1"/>
    <property type="molecule type" value="Genomic_DNA"/>
</dbReference>
<keyword evidence="3" id="KW-0963">Cytoplasm</keyword>
<comment type="subcellular location">
    <subcellularLocation>
        <location evidence="1">Cytoplasm</location>
        <location evidence="1">Cytoskeleton</location>
    </subcellularLocation>
</comment>
<reference evidence="7" key="1">
    <citation type="submission" date="2023-05" db="EMBL/GenBank/DDBJ databases">
        <authorList>
            <person name="Stuckert A."/>
        </authorList>
    </citation>
    <scope>NUCLEOTIDE SEQUENCE</scope>
</reference>
<evidence type="ECO:0000256" key="3">
    <source>
        <dbReference type="ARBA" id="ARBA00022490"/>
    </source>
</evidence>
<feature type="compositionally biased region" description="Polar residues" evidence="5">
    <location>
        <begin position="33"/>
        <end position="47"/>
    </location>
</feature>
<evidence type="ECO:0000256" key="2">
    <source>
        <dbReference type="ARBA" id="ARBA00006469"/>
    </source>
</evidence>
<dbReference type="Pfam" id="PF08687">
    <property type="entry name" value="ASD2"/>
    <property type="match status" value="1"/>
</dbReference>
<evidence type="ECO:0000313" key="8">
    <source>
        <dbReference type="Proteomes" id="UP001162483"/>
    </source>
</evidence>
<proteinExistence type="inferred from homology"/>
<dbReference type="InterPro" id="IPR027685">
    <property type="entry name" value="Shroom_fam"/>
</dbReference>
<sequence length="332" mass="38105">MHSIRQEELGPNPSNQVISSQTVSSAVYDEDSQSNGSIRQQMDASMQESRDSAKQDLTGVTMKVLAEERCSELVKEIVSKDKSLVDILKPLPVRTSAISLMKSLFHVDISVLEKCRNRELKKDCRVNVEGMSKSHSKTKLLLQRMSDESLNEITAKKMELMSNIISQLEELFAQRESLLSEINDNASHGTNMEAIVKEVCKSNEYERYMMFIGDLEKVVSLLFCLTTRLARVENALSRTDENTDADEMQSLKERHSLLSRQREDAKDLKDNLDRREQVVTGILAKYLSKAQLEDYKHYVRLNTYFLIEQKDLEEKIKFHEEQLESLHNSIPP</sequence>
<feature type="compositionally biased region" description="Polar residues" evidence="5">
    <location>
        <begin position="12"/>
        <end position="25"/>
    </location>
</feature>
<comment type="caution">
    <text evidence="7">The sequence shown here is derived from an EMBL/GenBank/DDBJ whole genome shotgun (WGS) entry which is preliminary data.</text>
</comment>
<evidence type="ECO:0000256" key="4">
    <source>
        <dbReference type="ARBA" id="ARBA00023212"/>
    </source>
</evidence>